<name>A0A521BD01_9BACL</name>
<protein>
    <submittedName>
        <fullName evidence="1">GrpB domain, predicted nucleotidyltransferase, UPF0157 family</fullName>
    </submittedName>
</protein>
<dbReference type="OrthoDB" id="9799092at2"/>
<reference evidence="1 2" key="1">
    <citation type="submission" date="2017-05" db="EMBL/GenBank/DDBJ databases">
        <authorList>
            <person name="Varghese N."/>
            <person name="Submissions S."/>
        </authorList>
    </citation>
    <scope>NUCLEOTIDE SEQUENCE [LARGE SCALE GENOMIC DNA]</scope>
    <source>
        <strain evidence="1 2">DSM 45474</strain>
    </source>
</reference>
<organism evidence="1 2">
    <name type="scientific">Melghirimyces algeriensis</name>
    <dbReference type="NCBI Taxonomy" id="910412"/>
    <lineage>
        <taxon>Bacteria</taxon>
        <taxon>Bacillati</taxon>
        <taxon>Bacillota</taxon>
        <taxon>Bacilli</taxon>
        <taxon>Bacillales</taxon>
        <taxon>Thermoactinomycetaceae</taxon>
        <taxon>Melghirimyces</taxon>
    </lineage>
</organism>
<dbReference type="PANTHER" id="PTHR34822:SF1">
    <property type="entry name" value="GRPB FAMILY PROTEIN"/>
    <property type="match status" value="1"/>
</dbReference>
<gene>
    <name evidence="1" type="ORF">SAMN06264849_10214</name>
</gene>
<proteinExistence type="predicted"/>
<dbReference type="EMBL" id="FXTI01000002">
    <property type="protein sequence ID" value="SMO44929.1"/>
    <property type="molecule type" value="Genomic_DNA"/>
</dbReference>
<dbReference type="GO" id="GO:0016740">
    <property type="term" value="F:transferase activity"/>
    <property type="evidence" value="ECO:0007669"/>
    <property type="project" value="UniProtKB-KW"/>
</dbReference>
<dbReference type="AlphaFoldDB" id="A0A521BD01"/>
<dbReference type="InterPro" id="IPR007344">
    <property type="entry name" value="GrpB/CoaE"/>
</dbReference>
<dbReference type="RefSeq" id="WP_142504338.1">
    <property type="nucleotide sequence ID" value="NZ_FXTI01000002.1"/>
</dbReference>
<keyword evidence="1" id="KW-0808">Transferase</keyword>
<dbReference type="Proteomes" id="UP000315636">
    <property type="component" value="Unassembled WGS sequence"/>
</dbReference>
<dbReference type="PANTHER" id="PTHR34822">
    <property type="entry name" value="GRPB DOMAIN PROTEIN (AFU_ORTHOLOGUE AFUA_1G01530)"/>
    <property type="match status" value="1"/>
</dbReference>
<dbReference type="SUPFAM" id="SSF81301">
    <property type="entry name" value="Nucleotidyltransferase"/>
    <property type="match status" value="1"/>
</dbReference>
<evidence type="ECO:0000313" key="2">
    <source>
        <dbReference type="Proteomes" id="UP000315636"/>
    </source>
</evidence>
<sequence length="191" mass="21844">MQKVTIVPYQPEWPQRFEREAEWWSRLLGDNLVAIHHIGSTSVPGLSAKPIIDMMPVVQDLGEVDACNDAVQEYGYEPKGEWGISGRRFFYKGGEDRTHHVHVFKQGSPDVHRHLAFRDYLRAHPDIADQYGSLKQRLARDYPTDIIAYMDGKDPFIKGVEQKALRWATQSRWMITMPLPGVQSLPGSDAK</sequence>
<dbReference type="Pfam" id="PF04229">
    <property type="entry name" value="GrpB"/>
    <property type="match status" value="1"/>
</dbReference>
<evidence type="ECO:0000313" key="1">
    <source>
        <dbReference type="EMBL" id="SMO44929.1"/>
    </source>
</evidence>
<dbReference type="InterPro" id="IPR043519">
    <property type="entry name" value="NT_sf"/>
</dbReference>
<accession>A0A521BD01</accession>
<dbReference type="Gene3D" id="3.30.460.10">
    <property type="entry name" value="Beta Polymerase, domain 2"/>
    <property type="match status" value="1"/>
</dbReference>
<keyword evidence="2" id="KW-1185">Reference proteome</keyword>